<organism evidence="2 3">
    <name type="scientific">Podospora aff. communis PSN243</name>
    <dbReference type="NCBI Taxonomy" id="3040156"/>
    <lineage>
        <taxon>Eukaryota</taxon>
        <taxon>Fungi</taxon>
        <taxon>Dikarya</taxon>
        <taxon>Ascomycota</taxon>
        <taxon>Pezizomycotina</taxon>
        <taxon>Sordariomycetes</taxon>
        <taxon>Sordariomycetidae</taxon>
        <taxon>Sordariales</taxon>
        <taxon>Podosporaceae</taxon>
        <taxon>Podospora</taxon>
    </lineage>
</organism>
<dbReference type="EMBL" id="MU865963">
    <property type="protein sequence ID" value="KAK4445704.1"/>
    <property type="molecule type" value="Genomic_DNA"/>
</dbReference>
<sequence length="385" mass="42106">MASESKPPAKGGPSNRDGTSNEDGTSNDGEPKPVKKLEKPSHLTFAARFEAVLQGSKAAASNMMSASFLHRVAAAPTAELKLNNERRALKRKANEMDAANGTATAPAQPTSNAITTAEAHSTIQGPLRFGARVERSDDADFPKAKQQQEHRAAELCKAMVDFSDIVDNDKSHLLDKGGHPGHPQRDGQDKGRAHQEQMLDNGVWLQTTADYDGQNTKYVGFGFNPNRPTISYTNDGVTKIRDVSQEKMELLAWDLLVRAATNYVDWNNEANNGREFDHDEYNHGDAFNGSPPAEALNARSRAFDKPERYNRIDDGFPVTDEEQQNLAAFLLIAILDTSIAIDNKGSHPRSAMKNIDLEEANVIAWMLPVSAAYPKPGQPFAVINS</sequence>
<accession>A0AAV9GCA4</accession>
<reference evidence="2" key="1">
    <citation type="journal article" date="2023" name="Mol. Phylogenet. Evol.">
        <title>Genome-scale phylogeny and comparative genomics of the fungal order Sordariales.</title>
        <authorList>
            <person name="Hensen N."/>
            <person name="Bonometti L."/>
            <person name="Westerberg I."/>
            <person name="Brannstrom I.O."/>
            <person name="Guillou S."/>
            <person name="Cros-Aarteil S."/>
            <person name="Calhoun S."/>
            <person name="Haridas S."/>
            <person name="Kuo A."/>
            <person name="Mondo S."/>
            <person name="Pangilinan J."/>
            <person name="Riley R."/>
            <person name="LaButti K."/>
            <person name="Andreopoulos B."/>
            <person name="Lipzen A."/>
            <person name="Chen C."/>
            <person name="Yan M."/>
            <person name="Daum C."/>
            <person name="Ng V."/>
            <person name="Clum A."/>
            <person name="Steindorff A."/>
            <person name="Ohm R.A."/>
            <person name="Martin F."/>
            <person name="Silar P."/>
            <person name="Natvig D.O."/>
            <person name="Lalanne C."/>
            <person name="Gautier V."/>
            <person name="Ament-Velasquez S.L."/>
            <person name="Kruys A."/>
            <person name="Hutchinson M.I."/>
            <person name="Powell A.J."/>
            <person name="Barry K."/>
            <person name="Miller A.N."/>
            <person name="Grigoriev I.V."/>
            <person name="Debuchy R."/>
            <person name="Gladieux P."/>
            <person name="Hiltunen Thoren M."/>
            <person name="Johannesson H."/>
        </authorList>
    </citation>
    <scope>NUCLEOTIDE SEQUENCE</scope>
    <source>
        <strain evidence="2">PSN243</strain>
    </source>
</reference>
<feature type="compositionally biased region" description="Basic and acidic residues" evidence="1">
    <location>
        <begin position="29"/>
        <end position="40"/>
    </location>
</feature>
<feature type="region of interest" description="Disordered" evidence="1">
    <location>
        <begin position="170"/>
        <end position="195"/>
    </location>
</feature>
<keyword evidence="3" id="KW-1185">Reference proteome</keyword>
<protein>
    <submittedName>
        <fullName evidence="2">Uncharacterized protein</fullName>
    </submittedName>
</protein>
<feature type="compositionally biased region" description="Polar residues" evidence="1">
    <location>
        <begin position="16"/>
        <end position="28"/>
    </location>
</feature>
<evidence type="ECO:0000256" key="1">
    <source>
        <dbReference type="SAM" id="MobiDB-lite"/>
    </source>
</evidence>
<feature type="region of interest" description="Disordered" evidence="1">
    <location>
        <begin position="1"/>
        <end position="40"/>
    </location>
</feature>
<reference evidence="2" key="2">
    <citation type="submission" date="2023-05" db="EMBL/GenBank/DDBJ databases">
        <authorList>
            <consortium name="Lawrence Berkeley National Laboratory"/>
            <person name="Steindorff A."/>
            <person name="Hensen N."/>
            <person name="Bonometti L."/>
            <person name="Westerberg I."/>
            <person name="Brannstrom I.O."/>
            <person name="Guillou S."/>
            <person name="Cros-Aarteil S."/>
            <person name="Calhoun S."/>
            <person name="Haridas S."/>
            <person name="Kuo A."/>
            <person name="Mondo S."/>
            <person name="Pangilinan J."/>
            <person name="Riley R."/>
            <person name="Labutti K."/>
            <person name="Andreopoulos B."/>
            <person name="Lipzen A."/>
            <person name="Chen C."/>
            <person name="Yanf M."/>
            <person name="Daum C."/>
            <person name="Ng V."/>
            <person name="Clum A."/>
            <person name="Ohm R."/>
            <person name="Martin F."/>
            <person name="Silar P."/>
            <person name="Natvig D."/>
            <person name="Lalanne C."/>
            <person name="Gautier V."/>
            <person name="Ament-Velasquez S.L."/>
            <person name="Kruys A."/>
            <person name="Hutchinson M.I."/>
            <person name="Powell A.J."/>
            <person name="Barry K."/>
            <person name="Miller A.N."/>
            <person name="Grigoriev I.V."/>
            <person name="Debuchy R."/>
            <person name="Gladieux P."/>
            <person name="Thoren M.H."/>
            <person name="Johannesson H."/>
        </authorList>
    </citation>
    <scope>NUCLEOTIDE SEQUENCE</scope>
    <source>
        <strain evidence="2">PSN243</strain>
    </source>
</reference>
<dbReference type="Proteomes" id="UP001321760">
    <property type="component" value="Unassembled WGS sequence"/>
</dbReference>
<evidence type="ECO:0000313" key="3">
    <source>
        <dbReference type="Proteomes" id="UP001321760"/>
    </source>
</evidence>
<dbReference type="AlphaFoldDB" id="A0AAV9GCA4"/>
<gene>
    <name evidence="2" type="ORF">QBC34DRAFT_471900</name>
</gene>
<evidence type="ECO:0000313" key="2">
    <source>
        <dbReference type="EMBL" id="KAK4445704.1"/>
    </source>
</evidence>
<name>A0AAV9GCA4_9PEZI</name>
<comment type="caution">
    <text evidence="2">The sequence shown here is derived from an EMBL/GenBank/DDBJ whole genome shotgun (WGS) entry which is preliminary data.</text>
</comment>
<proteinExistence type="predicted"/>